<feature type="region of interest" description="Disordered" evidence="1">
    <location>
        <begin position="103"/>
        <end position="122"/>
    </location>
</feature>
<dbReference type="Proteomes" id="UP000693970">
    <property type="component" value="Unassembled WGS sequence"/>
</dbReference>
<organism evidence="2 3">
    <name type="scientific">Nitzschia inconspicua</name>
    <dbReference type="NCBI Taxonomy" id="303405"/>
    <lineage>
        <taxon>Eukaryota</taxon>
        <taxon>Sar</taxon>
        <taxon>Stramenopiles</taxon>
        <taxon>Ochrophyta</taxon>
        <taxon>Bacillariophyta</taxon>
        <taxon>Bacillariophyceae</taxon>
        <taxon>Bacillariophycidae</taxon>
        <taxon>Bacillariales</taxon>
        <taxon>Bacillariaceae</taxon>
        <taxon>Nitzschia</taxon>
    </lineage>
</organism>
<feature type="compositionally biased region" description="Polar residues" evidence="1">
    <location>
        <begin position="84"/>
        <end position="93"/>
    </location>
</feature>
<reference evidence="2" key="1">
    <citation type="journal article" date="2021" name="Sci. Rep.">
        <title>Diploid genomic architecture of Nitzschia inconspicua, an elite biomass production diatom.</title>
        <authorList>
            <person name="Oliver A."/>
            <person name="Podell S."/>
            <person name="Pinowska A."/>
            <person name="Traller J.C."/>
            <person name="Smith S.R."/>
            <person name="McClure R."/>
            <person name="Beliaev A."/>
            <person name="Bohutskyi P."/>
            <person name="Hill E.A."/>
            <person name="Rabines A."/>
            <person name="Zheng H."/>
            <person name="Allen L.Z."/>
            <person name="Kuo A."/>
            <person name="Grigoriev I.V."/>
            <person name="Allen A.E."/>
            <person name="Hazlebeck D."/>
            <person name="Allen E.E."/>
        </authorList>
    </citation>
    <scope>NUCLEOTIDE SEQUENCE</scope>
    <source>
        <strain evidence="2">Hildebrandi</strain>
    </source>
</reference>
<protein>
    <submittedName>
        <fullName evidence="2">Uncharacterized protein</fullName>
    </submittedName>
</protein>
<accession>A0A9K3LSM0</accession>
<gene>
    <name evidence="2" type="ORF">IV203_028931</name>
</gene>
<name>A0A9K3LSM0_9STRA</name>
<feature type="region of interest" description="Disordered" evidence="1">
    <location>
        <begin position="1"/>
        <end position="97"/>
    </location>
</feature>
<dbReference type="EMBL" id="JAGRRH010000007">
    <property type="protein sequence ID" value="KAG7366261.1"/>
    <property type="molecule type" value="Genomic_DNA"/>
</dbReference>
<dbReference type="AlphaFoldDB" id="A0A9K3LSM0"/>
<evidence type="ECO:0000256" key="1">
    <source>
        <dbReference type="SAM" id="MobiDB-lite"/>
    </source>
</evidence>
<feature type="compositionally biased region" description="Basic and acidic residues" evidence="1">
    <location>
        <begin position="21"/>
        <end position="35"/>
    </location>
</feature>
<feature type="compositionally biased region" description="Basic and acidic residues" evidence="1">
    <location>
        <begin position="103"/>
        <end position="113"/>
    </location>
</feature>
<feature type="compositionally biased region" description="Polar residues" evidence="1">
    <location>
        <begin position="61"/>
        <end position="71"/>
    </location>
</feature>
<keyword evidence="3" id="KW-1185">Reference proteome</keyword>
<evidence type="ECO:0000313" key="2">
    <source>
        <dbReference type="EMBL" id="KAG7366261.1"/>
    </source>
</evidence>
<sequence length="160" mass="18749">MDYNAMEQDSRPRRNTFSRSHSLDFEKKKSSERRTSGASSFLRRQSRKGNNDSTKKRQHSKQSTGRSSNPSPEIPRLMACFDTPDSQTSSFGSRNPEHWESFHRRFSDSERNLRKTRRCRSGSGRYQRKRGCLWFSLVRVVSWRSDSTRAARDDVGTLYE</sequence>
<proteinExistence type="predicted"/>
<reference evidence="2" key="2">
    <citation type="submission" date="2021-04" db="EMBL/GenBank/DDBJ databases">
        <authorList>
            <person name="Podell S."/>
        </authorList>
    </citation>
    <scope>NUCLEOTIDE SEQUENCE</scope>
    <source>
        <strain evidence="2">Hildebrandi</strain>
    </source>
</reference>
<evidence type="ECO:0000313" key="3">
    <source>
        <dbReference type="Proteomes" id="UP000693970"/>
    </source>
</evidence>
<comment type="caution">
    <text evidence="2">The sequence shown here is derived from an EMBL/GenBank/DDBJ whole genome shotgun (WGS) entry which is preliminary data.</text>
</comment>